<dbReference type="OrthoDB" id="508259at2759"/>
<keyword evidence="4" id="KW-1185">Reference proteome</keyword>
<protein>
    <recommendedName>
        <fullName evidence="2">Apple domain-containing protein</fullName>
    </recommendedName>
</protein>
<evidence type="ECO:0000256" key="1">
    <source>
        <dbReference type="SAM" id="Phobius"/>
    </source>
</evidence>
<reference evidence="3" key="1">
    <citation type="submission" date="2020-06" db="EMBL/GenBank/DDBJ databases">
        <title>WGS assembly of Ceratodon purpureus strain R40.</title>
        <authorList>
            <person name="Carey S.B."/>
            <person name="Jenkins J."/>
            <person name="Shu S."/>
            <person name="Lovell J.T."/>
            <person name="Sreedasyam A."/>
            <person name="Maumus F."/>
            <person name="Tiley G.P."/>
            <person name="Fernandez-Pozo N."/>
            <person name="Barry K."/>
            <person name="Chen C."/>
            <person name="Wang M."/>
            <person name="Lipzen A."/>
            <person name="Daum C."/>
            <person name="Saski C.A."/>
            <person name="Payton A.C."/>
            <person name="Mcbreen J.C."/>
            <person name="Conrad R.E."/>
            <person name="Kollar L.M."/>
            <person name="Olsson S."/>
            <person name="Huttunen S."/>
            <person name="Landis J.B."/>
            <person name="Wickett N.J."/>
            <person name="Johnson M.G."/>
            <person name="Rensing S.A."/>
            <person name="Grimwood J."/>
            <person name="Schmutz J."/>
            <person name="Mcdaniel S.F."/>
        </authorList>
    </citation>
    <scope>NUCLEOTIDE SEQUENCE</scope>
    <source>
        <strain evidence="3">R40</strain>
    </source>
</reference>
<dbReference type="EMBL" id="CM026424">
    <property type="protein sequence ID" value="KAG0581672.1"/>
    <property type="molecule type" value="Genomic_DNA"/>
</dbReference>
<dbReference type="PANTHER" id="PTHR33344:SF1">
    <property type="entry name" value="OS06G0214100 PROTEIN"/>
    <property type="match status" value="1"/>
</dbReference>
<comment type="caution">
    <text evidence="3">The sequence shown here is derived from an EMBL/GenBank/DDBJ whole genome shotgun (WGS) entry which is preliminary data.</text>
</comment>
<organism evidence="3 4">
    <name type="scientific">Ceratodon purpureus</name>
    <name type="common">Fire moss</name>
    <name type="synonym">Dicranum purpureum</name>
    <dbReference type="NCBI Taxonomy" id="3225"/>
    <lineage>
        <taxon>Eukaryota</taxon>
        <taxon>Viridiplantae</taxon>
        <taxon>Streptophyta</taxon>
        <taxon>Embryophyta</taxon>
        <taxon>Bryophyta</taxon>
        <taxon>Bryophytina</taxon>
        <taxon>Bryopsida</taxon>
        <taxon>Dicranidae</taxon>
        <taxon>Pseudoditrichales</taxon>
        <taxon>Ditrichaceae</taxon>
        <taxon>Ceratodon</taxon>
    </lineage>
</organism>
<keyword evidence="1" id="KW-0472">Membrane</keyword>
<keyword evidence="1" id="KW-1133">Transmembrane helix</keyword>
<name>A0A8T0IE53_CERPU</name>
<dbReference type="Pfam" id="PF14295">
    <property type="entry name" value="PAN_4"/>
    <property type="match status" value="1"/>
</dbReference>
<dbReference type="PANTHER" id="PTHR33344">
    <property type="entry name" value="OS02G0761600 PROTEIN"/>
    <property type="match status" value="1"/>
</dbReference>
<accession>A0A8T0IE53</accession>
<sequence length="307" mass="34278">MAHLLADFTGRFRGCSYKRATFVLCTGNVMMALFMLHAILAPICSDSSPPQRAHGVLSDGLTVAPTKEEWQRIEDSNRLRLKLLPTLLIERVNEIRLETEEEIERTEALNLEKLNVAAKLAERLRELKLGNSQSTLQALEEWKKRKVEKRNSVTAAARDDEQIAAYLGVSADDLQLGSQQNAGLEDDTIPGREIPPECHAEVHTDYGGAAVRWGLTHHVGSAADCCQACLDHAKNATAEEKKCNIWVYCPSEGGCHSPDKYTHENHECWLKQADEPVLNFKDHYSEEYRQQHPAAPSVVPWISGVVS</sequence>
<evidence type="ECO:0000259" key="2">
    <source>
        <dbReference type="Pfam" id="PF14295"/>
    </source>
</evidence>
<dbReference type="Proteomes" id="UP000822688">
    <property type="component" value="Chromosome 4"/>
</dbReference>
<gene>
    <name evidence="3" type="ORF">KC19_4G270600</name>
</gene>
<evidence type="ECO:0000313" key="3">
    <source>
        <dbReference type="EMBL" id="KAG0581672.1"/>
    </source>
</evidence>
<proteinExistence type="predicted"/>
<evidence type="ECO:0000313" key="4">
    <source>
        <dbReference type="Proteomes" id="UP000822688"/>
    </source>
</evidence>
<dbReference type="InterPro" id="IPR003609">
    <property type="entry name" value="Pan_app"/>
</dbReference>
<feature type="domain" description="Apple" evidence="2">
    <location>
        <begin position="204"/>
        <end position="271"/>
    </location>
</feature>
<dbReference type="AlphaFoldDB" id="A0A8T0IE53"/>
<feature type="transmembrane region" description="Helical" evidence="1">
    <location>
        <begin position="21"/>
        <end position="43"/>
    </location>
</feature>
<keyword evidence="1" id="KW-0812">Transmembrane</keyword>